<evidence type="ECO:0000313" key="4">
    <source>
        <dbReference type="Proteomes" id="UP001149142"/>
    </source>
</evidence>
<sequence length="181" mass="20995">MSKDNLDQLFDRLNNQWDTQNPTIGHQDRFLNKLNNQQQVAKTTKSYLKPLLAVAATIVLIVTISFALKTEQPVYDLASVSPEMAETQHFFTSTIAFELNKLKNVQTEDTKAIIKDAMFRLEELEKEYEQLKISLNESGEDQLVIFAMITNFQNRIDILKTTLQYIEDQKELKQNNYETTI</sequence>
<keyword evidence="2" id="KW-1133">Transmembrane helix</keyword>
<dbReference type="Proteomes" id="UP001149142">
    <property type="component" value="Unassembled WGS sequence"/>
</dbReference>
<accession>A0ABT4RXD1</accession>
<evidence type="ECO:0008006" key="5">
    <source>
        <dbReference type="Google" id="ProtNLM"/>
    </source>
</evidence>
<organism evidence="3 4">
    <name type="scientific">Mesoflavibacter profundi</name>
    <dbReference type="NCBI Taxonomy" id="2708110"/>
    <lineage>
        <taxon>Bacteria</taxon>
        <taxon>Pseudomonadati</taxon>
        <taxon>Bacteroidota</taxon>
        <taxon>Flavobacteriia</taxon>
        <taxon>Flavobacteriales</taxon>
        <taxon>Flavobacteriaceae</taxon>
        <taxon>Mesoflavibacter</taxon>
    </lineage>
</organism>
<evidence type="ECO:0000256" key="1">
    <source>
        <dbReference type="SAM" id="Coils"/>
    </source>
</evidence>
<keyword evidence="1" id="KW-0175">Coiled coil</keyword>
<evidence type="ECO:0000256" key="2">
    <source>
        <dbReference type="SAM" id="Phobius"/>
    </source>
</evidence>
<feature type="coiled-coil region" evidence="1">
    <location>
        <begin position="107"/>
        <end position="141"/>
    </location>
</feature>
<keyword evidence="2" id="KW-0812">Transmembrane</keyword>
<name>A0ABT4RXD1_9FLAO</name>
<feature type="transmembrane region" description="Helical" evidence="2">
    <location>
        <begin position="47"/>
        <end position="68"/>
    </location>
</feature>
<evidence type="ECO:0000313" key="3">
    <source>
        <dbReference type="EMBL" id="MDA0176471.1"/>
    </source>
</evidence>
<protein>
    <recommendedName>
        <fullName evidence="5">DUF4179 domain-containing protein</fullName>
    </recommendedName>
</protein>
<keyword evidence="4" id="KW-1185">Reference proteome</keyword>
<comment type="caution">
    <text evidence="3">The sequence shown here is derived from an EMBL/GenBank/DDBJ whole genome shotgun (WGS) entry which is preliminary data.</text>
</comment>
<proteinExistence type="predicted"/>
<dbReference type="RefSeq" id="WP_106688555.1">
    <property type="nucleotide sequence ID" value="NZ_CAXQEU010000159.1"/>
</dbReference>
<dbReference type="EMBL" id="JAPFGC010000002">
    <property type="protein sequence ID" value="MDA0176471.1"/>
    <property type="molecule type" value="Genomic_DNA"/>
</dbReference>
<reference evidence="3" key="1">
    <citation type="submission" date="2022-11" db="EMBL/GenBank/DDBJ databases">
        <title>Refractory cell wall polysaccharides provide important carbon source for microbial heterotrophs in the hadal ocean.</title>
        <authorList>
            <person name="Zhu X."/>
        </authorList>
    </citation>
    <scope>NUCLEOTIDE SEQUENCE</scope>
    <source>
        <strain evidence="3">MTRN7</strain>
    </source>
</reference>
<keyword evidence="2" id="KW-0472">Membrane</keyword>
<gene>
    <name evidence="3" type="ORF">OOZ35_03080</name>
</gene>